<reference evidence="10 11" key="1">
    <citation type="submission" date="2018-06" db="EMBL/GenBank/DDBJ databases">
        <title>A transcriptomic atlas of mushroom development highlights an independent origin of complex multicellularity.</title>
        <authorList>
            <consortium name="DOE Joint Genome Institute"/>
            <person name="Krizsan K."/>
            <person name="Almasi E."/>
            <person name="Merenyi Z."/>
            <person name="Sahu N."/>
            <person name="Viragh M."/>
            <person name="Koszo T."/>
            <person name="Mondo S."/>
            <person name="Kiss B."/>
            <person name="Balint B."/>
            <person name="Kues U."/>
            <person name="Barry K."/>
            <person name="Hegedus J.C."/>
            <person name="Henrissat B."/>
            <person name="Johnson J."/>
            <person name="Lipzen A."/>
            <person name="Ohm R."/>
            <person name="Nagy I."/>
            <person name="Pangilinan J."/>
            <person name="Yan J."/>
            <person name="Xiong Y."/>
            <person name="Grigoriev I.V."/>
            <person name="Hibbett D.S."/>
            <person name="Nagy L.G."/>
        </authorList>
    </citation>
    <scope>NUCLEOTIDE SEQUENCE [LARGE SCALE GENOMIC DNA]</scope>
    <source>
        <strain evidence="10 11">SZMC22713</strain>
    </source>
</reference>
<dbReference type="Pfam" id="PF00083">
    <property type="entry name" value="Sugar_tr"/>
    <property type="match status" value="1"/>
</dbReference>
<dbReference type="Proteomes" id="UP000294933">
    <property type="component" value="Unassembled WGS sequence"/>
</dbReference>
<evidence type="ECO:0000259" key="9">
    <source>
        <dbReference type="PROSITE" id="PS50850"/>
    </source>
</evidence>
<evidence type="ECO:0000256" key="6">
    <source>
        <dbReference type="ARBA" id="ARBA00023136"/>
    </source>
</evidence>
<keyword evidence="5 8" id="KW-1133">Transmembrane helix</keyword>
<gene>
    <name evidence="10" type="ORF">BD410DRAFT_763171</name>
</gene>
<evidence type="ECO:0000256" key="1">
    <source>
        <dbReference type="ARBA" id="ARBA00004141"/>
    </source>
</evidence>
<evidence type="ECO:0000256" key="5">
    <source>
        <dbReference type="ARBA" id="ARBA00022989"/>
    </source>
</evidence>
<feature type="transmembrane region" description="Helical" evidence="8">
    <location>
        <begin position="331"/>
        <end position="355"/>
    </location>
</feature>
<comment type="similarity">
    <text evidence="2">Belongs to the major facilitator superfamily.</text>
</comment>
<dbReference type="InterPro" id="IPR020846">
    <property type="entry name" value="MFS_dom"/>
</dbReference>
<feature type="region of interest" description="Disordered" evidence="7">
    <location>
        <begin position="1"/>
        <end position="25"/>
    </location>
</feature>
<dbReference type="EMBL" id="ML170160">
    <property type="protein sequence ID" value="TDL26944.1"/>
    <property type="molecule type" value="Genomic_DNA"/>
</dbReference>
<comment type="subcellular location">
    <subcellularLocation>
        <location evidence="1">Membrane</location>
        <topology evidence="1">Multi-pass membrane protein</topology>
    </subcellularLocation>
</comment>
<evidence type="ECO:0000256" key="7">
    <source>
        <dbReference type="SAM" id="MobiDB-lite"/>
    </source>
</evidence>
<dbReference type="FunFam" id="1.20.1250.20:FF:000171">
    <property type="entry name" value="MFS general substrate transporter"/>
    <property type="match status" value="1"/>
</dbReference>
<dbReference type="STRING" id="50990.A0A4Y7QH10"/>
<dbReference type="VEuPathDB" id="FungiDB:BD410DRAFT_763171"/>
<dbReference type="GO" id="GO:0022857">
    <property type="term" value="F:transmembrane transporter activity"/>
    <property type="evidence" value="ECO:0007669"/>
    <property type="project" value="InterPro"/>
</dbReference>
<feature type="transmembrane region" description="Helical" evidence="8">
    <location>
        <begin position="223"/>
        <end position="244"/>
    </location>
</feature>
<organism evidence="10 11">
    <name type="scientific">Rickenella mellea</name>
    <dbReference type="NCBI Taxonomy" id="50990"/>
    <lineage>
        <taxon>Eukaryota</taxon>
        <taxon>Fungi</taxon>
        <taxon>Dikarya</taxon>
        <taxon>Basidiomycota</taxon>
        <taxon>Agaricomycotina</taxon>
        <taxon>Agaricomycetes</taxon>
        <taxon>Hymenochaetales</taxon>
        <taxon>Rickenellaceae</taxon>
        <taxon>Rickenella</taxon>
    </lineage>
</organism>
<evidence type="ECO:0000313" key="10">
    <source>
        <dbReference type="EMBL" id="TDL26944.1"/>
    </source>
</evidence>
<name>A0A4Y7QH10_9AGAM</name>
<dbReference type="Gene3D" id="1.20.1250.20">
    <property type="entry name" value="MFS general substrate transporter like domains"/>
    <property type="match status" value="1"/>
</dbReference>
<dbReference type="InterPro" id="IPR005828">
    <property type="entry name" value="MFS_sugar_transport-like"/>
</dbReference>
<feature type="transmembrane region" description="Helical" evidence="8">
    <location>
        <begin position="375"/>
        <end position="396"/>
    </location>
</feature>
<feature type="transmembrane region" description="Helical" evidence="8">
    <location>
        <begin position="488"/>
        <end position="509"/>
    </location>
</feature>
<evidence type="ECO:0000313" key="11">
    <source>
        <dbReference type="Proteomes" id="UP000294933"/>
    </source>
</evidence>
<dbReference type="InterPro" id="IPR036259">
    <property type="entry name" value="MFS_trans_sf"/>
</dbReference>
<feature type="transmembrane region" description="Helical" evidence="8">
    <location>
        <begin position="426"/>
        <end position="447"/>
    </location>
</feature>
<evidence type="ECO:0000256" key="8">
    <source>
        <dbReference type="SAM" id="Phobius"/>
    </source>
</evidence>
<dbReference type="PANTHER" id="PTHR23511:SF12">
    <property type="entry name" value="TRANSPORTER, PUTATIVE (AFU_ORTHOLOGUE AFUA_7G01740)-RELATED"/>
    <property type="match status" value="1"/>
</dbReference>
<sequence length="517" mass="55942">MTRIAHESDNLKETPVTADDSVDDEDMYDSVSIDPSYRAKAKLVNKAIQDLGMGKYQWWLFVVSGFGWFSDSVWPLATGLILPAVINEFKFRGPFLSLAANIGLLVGAAFWGLGCDLWGRRWSFNLTILIAGVFALAAGGSTNFISLSSLVAVLGIGVGGNLPVDSAVFLEFVPASHQYLLTVLSIWWAIGQLLGSLIAWPLMVNFSCPQPSTSCKSSENRGWRYLMFALGGLMLFLWAVRFFVFRMYESPKYLIVHGKDSEAVAVLRKVAHYNGRSCSLTSDELALAGIVHGDSDGSHNKPGQSAVRTARTWWAHVTALFCSRKMAWSTIILIVIWGLIGLASTLYNNFLPFLLASRGTQFGDGSVNITYRNQVILSLTGVPGALLAGWAVDLPVLGRRKTLAIACVITAIFLFATTTARTSNALLGWNCGYSFFSNIMYGVLYAASPEMFPAKDRGTGNGLVSISTRIFGVLAPVIALYANLETVVPVYISGGLIIAAGLLALALPFEPRGTASL</sequence>
<dbReference type="SUPFAM" id="SSF103473">
    <property type="entry name" value="MFS general substrate transporter"/>
    <property type="match status" value="1"/>
</dbReference>
<feature type="transmembrane region" description="Helical" evidence="8">
    <location>
        <begin position="179"/>
        <end position="203"/>
    </location>
</feature>
<feature type="transmembrane region" description="Helical" evidence="8">
    <location>
        <begin position="94"/>
        <end position="114"/>
    </location>
</feature>
<dbReference type="GO" id="GO:0016020">
    <property type="term" value="C:membrane"/>
    <property type="evidence" value="ECO:0007669"/>
    <property type="project" value="UniProtKB-SubCell"/>
</dbReference>
<feature type="compositionally biased region" description="Basic and acidic residues" evidence="7">
    <location>
        <begin position="1"/>
        <end position="12"/>
    </location>
</feature>
<evidence type="ECO:0000256" key="4">
    <source>
        <dbReference type="ARBA" id="ARBA00022692"/>
    </source>
</evidence>
<evidence type="ECO:0000256" key="2">
    <source>
        <dbReference type="ARBA" id="ARBA00008335"/>
    </source>
</evidence>
<feature type="transmembrane region" description="Helical" evidence="8">
    <location>
        <begin position="58"/>
        <end position="82"/>
    </location>
</feature>
<dbReference type="OrthoDB" id="3936150at2759"/>
<feature type="transmembrane region" description="Helical" evidence="8">
    <location>
        <begin position="403"/>
        <end position="420"/>
    </location>
</feature>
<keyword evidence="3" id="KW-0813">Transport</keyword>
<dbReference type="CDD" id="cd17316">
    <property type="entry name" value="MFS_SV2_like"/>
    <property type="match status" value="1"/>
</dbReference>
<protein>
    <submittedName>
        <fullName evidence="10">MFS general substrate transporter</fullName>
    </submittedName>
</protein>
<keyword evidence="6 8" id="KW-0472">Membrane</keyword>
<accession>A0A4Y7QH10</accession>
<feature type="transmembrane region" description="Helical" evidence="8">
    <location>
        <begin position="459"/>
        <end position="482"/>
    </location>
</feature>
<dbReference type="PROSITE" id="PS50850">
    <property type="entry name" value="MFS"/>
    <property type="match status" value="1"/>
</dbReference>
<keyword evidence="11" id="KW-1185">Reference proteome</keyword>
<feature type="transmembrane region" description="Helical" evidence="8">
    <location>
        <begin position="126"/>
        <end position="145"/>
    </location>
</feature>
<dbReference type="PANTHER" id="PTHR23511">
    <property type="entry name" value="SYNAPTIC VESICLE GLYCOPROTEIN 2"/>
    <property type="match status" value="1"/>
</dbReference>
<feature type="domain" description="Major facilitator superfamily (MFS) profile" evidence="9">
    <location>
        <begin position="60"/>
        <end position="512"/>
    </location>
</feature>
<feature type="transmembrane region" description="Helical" evidence="8">
    <location>
        <begin position="151"/>
        <end position="172"/>
    </location>
</feature>
<dbReference type="AlphaFoldDB" id="A0A4Y7QH10"/>
<evidence type="ECO:0000256" key="3">
    <source>
        <dbReference type="ARBA" id="ARBA00022448"/>
    </source>
</evidence>
<keyword evidence="4 8" id="KW-0812">Transmembrane</keyword>
<proteinExistence type="inferred from homology"/>